<accession>A0A6A5Z1V1</accession>
<dbReference type="EMBL" id="ML977328">
    <property type="protein sequence ID" value="KAF2113380.1"/>
    <property type="molecule type" value="Genomic_DNA"/>
</dbReference>
<evidence type="ECO:0000313" key="11">
    <source>
        <dbReference type="Proteomes" id="UP000799770"/>
    </source>
</evidence>
<evidence type="ECO:0000256" key="2">
    <source>
        <dbReference type="ARBA" id="ARBA00004777"/>
    </source>
</evidence>
<comment type="similarity">
    <text evidence="3">Belongs to the methylenetetrahydrofolate reductase family.</text>
</comment>
<dbReference type="OrthoDB" id="16284at2759"/>
<protein>
    <submittedName>
        <fullName evidence="10">Methylenetetrahydrofolate reductase 2</fullName>
    </submittedName>
</protein>
<evidence type="ECO:0000256" key="8">
    <source>
        <dbReference type="RuleBase" id="RU004254"/>
    </source>
</evidence>
<dbReference type="Gene3D" id="3.20.20.220">
    <property type="match status" value="1"/>
</dbReference>
<dbReference type="InterPro" id="IPR004621">
    <property type="entry name" value="Fadh2_euk"/>
</dbReference>
<comment type="cofactor">
    <cofactor evidence="1">
        <name>FAD</name>
        <dbReference type="ChEBI" id="CHEBI:57692"/>
    </cofactor>
</comment>
<dbReference type="InterPro" id="IPR003171">
    <property type="entry name" value="Mehydrof_redctse-like"/>
</dbReference>
<evidence type="ECO:0000313" key="10">
    <source>
        <dbReference type="EMBL" id="KAF2113380.1"/>
    </source>
</evidence>
<dbReference type="GO" id="GO:0009086">
    <property type="term" value="P:methionine biosynthetic process"/>
    <property type="evidence" value="ECO:0007669"/>
    <property type="project" value="TreeGrafter"/>
</dbReference>
<sequence>MHISEKLAQARAEGKPTFSFEFFPPKTAQGVQNLYDRMDRMHGFGPQFIDVTWGAGGRLSSLTCEMVKVAQSVYGLETCMHLTCTDMEKSKIDEALKDAYNSGCTNILALRGDPPREKEKWEATAGGFRYARDLVKYIRDRYGNHFDIGVAGYSEGSEDNEDVDQLIDHLKEKVDAGATFIVTQMFYCTDTFLAWVDKVRAKGIDIPIIPGIMPIHTHAAFLRRATWTRCKIPEEWTAALDPVKNDDAEVREVGKGLVANMCRRLIDAGITHLHFYTMNLAQTTRMVLEELELLPDMESPLDRPLPWRPSLGLNRRDENVRPIFWRNRNRSYVARTQDWDEFPNGRWGDARSPAFGELDSYGVGLKGTNEQNIKLWGKPTSVKDISELFVRYMSGKLDALPWSEQPISQEAETIQQDLVELNKRGFLTINSQPAVNGAKSSDAVYGWGPRNGYVYQKAYLEVLISPELIAEVITRIERNPELTFYAVNKEGDLKTNAPGDGPNAVTWGVFPGKEIVQPTIVETVSFLAWKDEFYRLGQDWSRCYSSASPSRYVIEDIMDTWYLVNIVHNDFHVAHGIFSLFDNLQVNDMEKQLHPDGILNGTTNGDSRTKVNGEKSKVGVAVDAVKSTASAVTNGLNGLKLTN</sequence>
<dbReference type="CDD" id="cd00537">
    <property type="entry name" value="MTHFR"/>
    <property type="match status" value="1"/>
</dbReference>
<dbReference type="GO" id="GO:0071949">
    <property type="term" value="F:FAD binding"/>
    <property type="evidence" value="ECO:0007669"/>
    <property type="project" value="TreeGrafter"/>
</dbReference>
<keyword evidence="5" id="KW-0274">FAD</keyword>
<dbReference type="Proteomes" id="UP000799770">
    <property type="component" value="Unassembled WGS sequence"/>
</dbReference>
<comment type="pathway">
    <text evidence="2 8">One-carbon metabolism; tetrahydrofolate interconversion.</text>
</comment>
<evidence type="ECO:0000256" key="3">
    <source>
        <dbReference type="ARBA" id="ARBA00006743"/>
    </source>
</evidence>
<dbReference type="GO" id="GO:0004489">
    <property type="term" value="F:methylenetetrahydrofolate reductase [NAD(P)H] activity"/>
    <property type="evidence" value="ECO:0007669"/>
    <property type="project" value="InterPro"/>
</dbReference>
<keyword evidence="6" id="KW-0521">NADP</keyword>
<evidence type="ECO:0000256" key="4">
    <source>
        <dbReference type="ARBA" id="ARBA00022630"/>
    </source>
</evidence>
<keyword evidence="11" id="KW-1185">Reference proteome</keyword>
<dbReference type="NCBIfam" id="TIGR00677">
    <property type="entry name" value="fadh2_euk"/>
    <property type="match status" value="1"/>
</dbReference>
<dbReference type="SUPFAM" id="SSF51730">
    <property type="entry name" value="FAD-linked oxidoreductase"/>
    <property type="match status" value="1"/>
</dbReference>
<name>A0A6A5Z1V1_9PLEO</name>
<dbReference type="Pfam" id="PF21895">
    <property type="entry name" value="MTHFR_C"/>
    <property type="match status" value="1"/>
</dbReference>
<dbReference type="AlphaFoldDB" id="A0A6A5Z1V1"/>
<dbReference type="GO" id="GO:0005829">
    <property type="term" value="C:cytosol"/>
    <property type="evidence" value="ECO:0007669"/>
    <property type="project" value="TreeGrafter"/>
</dbReference>
<keyword evidence="4" id="KW-0285">Flavoprotein</keyword>
<feature type="domain" description="MTHFR SAM-binding regulatory" evidence="9">
    <location>
        <begin position="303"/>
        <end position="583"/>
    </location>
</feature>
<keyword evidence="7" id="KW-0560">Oxidoreductase</keyword>
<dbReference type="InterPro" id="IPR053806">
    <property type="entry name" value="MTHFR_C"/>
</dbReference>
<evidence type="ECO:0000256" key="7">
    <source>
        <dbReference type="ARBA" id="ARBA00023002"/>
    </source>
</evidence>
<evidence type="ECO:0000259" key="9">
    <source>
        <dbReference type="Pfam" id="PF21895"/>
    </source>
</evidence>
<dbReference type="PANTHER" id="PTHR45754">
    <property type="entry name" value="METHYLENETETRAHYDROFOLATE REDUCTASE"/>
    <property type="match status" value="1"/>
</dbReference>
<gene>
    <name evidence="10" type="ORF">BDV96DRAFT_613777</name>
</gene>
<reference evidence="10" key="1">
    <citation type="journal article" date="2020" name="Stud. Mycol.">
        <title>101 Dothideomycetes genomes: a test case for predicting lifestyles and emergence of pathogens.</title>
        <authorList>
            <person name="Haridas S."/>
            <person name="Albert R."/>
            <person name="Binder M."/>
            <person name="Bloem J."/>
            <person name="Labutti K."/>
            <person name="Salamov A."/>
            <person name="Andreopoulos B."/>
            <person name="Baker S."/>
            <person name="Barry K."/>
            <person name="Bills G."/>
            <person name="Bluhm B."/>
            <person name="Cannon C."/>
            <person name="Castanera R."/>
            <person name="Culley D."/>
            <person name="Daum C."/>
            <person name="Ezra D."/>
            <person name="Gonzalez J."/>
            <person name="Henrissat B."/>
            <person name="Kuo A."/>
            <person name="Liang C."/>
            <person name="Lipzen A."/>
            <person name="Lutzoni F."/>
            <person name="Magnuson J."/>
            <person name="Mondo S."/>
            <person name="Nolan M."/>
            <person name="Ohm R."/>
            <person name="Pangilinan J."/>
            <person name="Park H.-J."/>
            <person name="Ramirez L."/>
            <person name="Alfaro M."/>
            <person name="Sun H."/>
            <person name="Tritt A."/>
            <person name="Yoshinaga Y."/>
            <person name="Zwiers L.-H."/>
            <person name="Turgeon B."/>
            <person name="Goodwin S."/>
            <person name="Spatafora J."/>
            <person name="Crous P."/>
            <person name="Grigoriev I."/>
        </authorList>
    </citation>
    <scope>NUCLEOTIDE SEQUENCE</scope>
    <source>
        <strain evidence="10">CBS 627.86</strain>
    </source>
</reference>
<dbReference type="InterPro" id="IPR029041">
    <property type="entry name" value="FAD-linked_oxidoreductase-like"/>
</dbReference>
<evidence type="ECO:0000256" key="5">
    <source>
        <dbReference type="ARBA" id="ARBA00022827"/>
    </source>
</evidence>
<evidence type="ECO:0000256" key="6">
    <source>
        <dbReference type="ARBA" id="ARBA00022857"/>
    </source>
</evidence>
<organism evidence="10 11">
    <name type="scientific">Lophiotrema nucula</name>
    <dbReference type="NCBI Taxonomy" id="690887"/>
    <lineage>
        <taxon>Eukaryota</taxon>
        <taxon>Fungi</taxon>
        <taxon>Dikarya</taxon>
        <taxon>Ascomycota</taxon>
        <taxon>Pezizomycotina</taxon>
        <taxon>Dothideomycetes</taxon>
        <taxon>Pleosporomycetidae</taxon>
        <taxon>Pleosporales</taxon>
        <taxon>Lophiotremataceae</taxon>
        <taxon>Lophiotrema</taxon>
    </lineage>
</organism>
<dbReference type="FunFam" id="3.20.20.220:FF:000002">
    <property type="entry name" value="Methylenetetrahydrofolate reductase"/>
    <property type="match status" value="1"/>
</dbReference>
<dbReference type="Pfam" id="PF02219">
    <property type="entry name" value="MTHFR"/>
    <property type="match status" value="1"/>
</dbReference>
<dbReference type="GO" id="GO:0035999">
    <property type="term" value="P:tetrahydrofolate interconversion"/>
    <property type="evidence" value="ECO:0007669"/>
    <property type="project" value="UniProtKB-UniPathway"/>
</dbReference>
<dbReference type="UniPathway" id="UPA00193"/>
<proteinExistence type="inferred from homology"/>
<dbReference type="PANTHER" id="PTHR45754:SF3">
    <property type="entry name" value="METHYLENETETRAHYDROFOLATE REDUCTASE (NADPH)"/>
    <property type="match status" value="1"/>
</dbReference>
<evidence type="ECO:0000256" key="1">
    <source>
        <dbReference type="ARBA" id="ARBA00001974"/>
    </source>
</evidence>